<accession>A0ABX7SX52</accession>
<dbReference type="Gene3D" id="3.40.50.2000">
    <property type="entry name" value="Glycogen Phosphorylase B"/>
    <property type="match status" value="1"/>
</dbReference>
<protein>
    <submittedName>
        <fullName evidence="1">Uncharacterized protein</fullName>
    </submittedName>
</protein>
<name>A0ABX7SX52_9FLAO</name>
<dbReference type="EMBL" id="CP071795">
    <property type="protein sequence ID" value="QTD37561.1"/>
    <property type="molecule type" value="Genomic_DNA"/>
</dbReference>
<proteinExistence type="predicted"/>
<evidence type="ECO:0000313" key="2">
    <source>
        <dbReference type="Proteomes" id="UP000663935"/>
    </source>
</evidence>
<keyword evidence="2" id="KW-1185">Reference proteome</keyword>
<sequence length="415" mass="47490">MKILALVEDLRINKTSAGICNSRILMALLLGGHSIKCLYDYYEDNTFPWLKNDNITFLEIHNLKESNVINILKKIPKANALPAYTTGFNFGELRKIKSWKQTIKEELDNNYDFILVLGAGNSNSNFFAIASIKTKVPYIVYYHDPYPIHQYPKPYGKPSSHVGRLKAKKSNKVIEKAYKVSFPSLKLYEWMLKFHPNLADKSFVLPHVYADLTNLPTLFSDTLVNLNEAAFNILHVGSLLGPRNPKTLIKVFNKFINEDEERRQLYFLNIIGSVAKENEEFDKNLDLQNVNLLKTRVSYSKSLDLLKQANAVLILEANSENSPFMPGKLADCIAVRKPIMALTSKNSETARILGVNNQLIADLENEVEIYKILSRLWTSFKDNKEKNLINEELFMYISAENFNKILNEQIKTLDA</sequence>
<organism evidence="1 2">
    <name type="scientific">Polaribacter batillariae</name>
    <dbReference type="NCBI Taxonomy" id="2808900"/>
    <lineage>
        <taxon>Bacteria</taxon>
        <taxon>Pseudomonadati</taxon>
        <taxon>Bacteroidota</taxon>
        <taxon>Flavobacteriia</taxon>
        <taxon>Flavobacteriales</taxon>
        <taxon>Flavobacteriaceae</taxon>
    </lineage>
</organism>
<dbReference type="Proteomes" id="UP000663935">
    <property type="component" value="Chromosome"/>
</dbReference>
<dbReference type="SUPFAM" id="SSF53756">
    <property type="entry name" value="UDP-Glycosyltransferase/glycogen phosphorylase"/>
    <property type="match status" value="1"/>
</dbReference>
<reference evidence="1 2" key="1">
    <citation type="submission" date="2021-03" db="EMBL/GenBank/DDBJ databases">
        <title>Complete genome of Polaribacter_sp.G4M1.</title>
        <authorList>
            <person name="Jeong S.W."/>
            <person name="Bae J.W."/>
        </authorList>
    </citation>
    <scope>NUCLEOTIDE SEQUENCE [LARGE SCALE GENOMIC DNA]</scope>
    <source>
        <strain evidence="1 2">G4M1</strain>
    </source>
</reference>
<evidence type="ECO:0000313" key="1">
    <source>
        <dbReference type="EMBL" id="QTD37561.1"/>
    </source>
</evidence>
<dbReference type="RefSeq" id="WP_207971729.1">
    <property type="nucleotide sequence ID" value="NZ_CP071795.1"/>
</dbReference>
<gene>
    <name evidence="1" type="ORF">JL193_16040</name>
</gene>